<protein>
    <submittedName>
        <fullName evidence="3">Uncharacterized protein</fullName>
    </submittedName>
</protein>
<dbReference type="AlphaFoldDB" id="C5K5J8"/>
<feature type="compositionally biased region" description="Basic and acidic residues" evidence="1">
    <location>
        <begin position="114"/>
        <end position="131"/>
    </location>
</feature>
<keyword evidence="4" id="KW-1185">Reference proteome</keyword>
<feature type="compositionally biased region" description="Low complexity" evidence="1">
    <location>
        <begin position="65"/>
        <end position="81"/>
    </location>
</feature>
<reference evidence="3 4" key="1">
    <citation type="submission" date="2008-07" db="EMBL/GenBank/DDBJ databases">
        <authorList>
            <person name="El-Sayed N."/>
            <person name="Caler E."/>
            <person name="Inman J."/>
            <person name="Amedeo P."/>
            <person name="Hass B."/>
            <person name="Wortman J."/>
        </authorList>
    </citation>
    <scope>NUCLEOTIDE SEQUENCE [LARGE SCALE GENOMIC DNA]</scope>
    <source>
        <strain evidence="4">ATCC 50983 / TXsc</strain>
    </source>
</reference>
<feature type="compositionally biased region" description="Basic and acidic residues" evidence="1">
    <location>
        <begin position="45"/>
        <end position="64"/>
    </location>
</feature>
<keyword evidence="2" id="KW-1133">Transmembrane helix</keyword>
<keyword evidence="2" id="KW-0812">Transmembrane</keyword>
<dbReference type="Proteomes" id="UP000007800">
    <property type="component" value="Unassembled WGS sequence"/>
</dbReference>
<proteinExistence type="predicted"/>
<feature type="transmembrane region" description="Helical" evidence="2">
    <location>
        <begin position="147"/>
        <end position="165"/>
    </location>
</feature>
<evidence type="ECO:0000256" key="2">
    <source>
        <dbReference type="SAM" id="Phobius"/>
    </source>
</evidence>
<dbReference type="InParanoid" id="C5K5J8"/>
<accession>C5K5J8</accession>
<feature type="region of interest" description="Disordered" evidence="1">
    <location>
        <begin position="29"/>
        <end position="138"/>
    </location>
</feature>
<dbReference type="RefSeq" id="XP_002788449.1">
    <property type="nucleotide sequence ID" value="XM_002788403.1"/>
</dbReference>
<evidence type="ECO:0000313" key="4">
    <source>
        <dbReference type="Proteomes" id="UP000007800"/>
    </source>
</evidence>
<sequence length="173" mass="18400">MLEVGLIDEASLEETRKKFREANKFMQDQTAAAAGGVQGAPPSDGRTEATRARLQKKLESRQAAEKAAATVEEAGGSANGKKASKKKSNKKKSDVSKASEGSLEEAKVGSTPTEETRGENSSEDEKARVNEEGSGITMEDSINYEKLLSVGLVVAAAAVGGVILYRKYFSKKE</sequence>
<evidence type="ECO:0000256" key="1">
    <source>
        <dbReference type="SAM" id="MobiDB-lite"/>
    </source>
</evidence>
<dbReference type="GeneID" id="9053787"/>
<dbReference type="EMBL" id="GG670636">
    <property type="protein sequence ID" value="EER20245.1"/>
    <property type="molecule type" value="Genomic_DNA"/>
</dbReference>
<dbReference type="OrthoDB" id="439081at2759"/>
<keyword evidence="2" id="KW-0472">Membrane</keyword>
<organism evidence="4">
    <name type="scientific">Perkinsus marinus (strain ATCC 50983 / TXsc)</name>
    <dbReference type="NCBI Taxonomy" id="423536"/>
    <lineage>
        <taxon>Eukaryota</taxon>
        <taxon>Sar</taxon>
        <taxon>Alveolata</taxon>
        <taxon>Perkinsozoa</taxon>
        <taxon>Perkinsea</taxon>
        <taxon>Perkinsida</taxon>
        <taxon>Perkinsidae</taxon>
        <taxon>Perkinsus</taxon>
    </lineage>
</organism>
<evidence type="ECO:0000313" key="3">
    <source>
        <dbReference type="EMBL" id="EER20245.1"/>
    </source>
</evidence>
<gene>
    <name evidence="3" type="ORF">Pmar_PMAR017988</name>
</gene>
<name>C5K5J8_PERM5</name>